<evidence type="ECO:0000256" key="1">
    <source>
        <dbReference type="ARBA" id="ARBA00009545"/>
    </source>
</evidence>
<sequence length="726" mass="83858">MNKEDMEIDVDEKFCGYTMEQIYRGISKWDLKHFPDVRPSSDHTVLYHMHIRDPLAPPKPRKSTVKWDANHVRLPYAQQNQYVMKNVDGSEEVNNRWNQISTAFSRNIKTSYDLEEAILSYNTKYCKTWRFNGLHKLFESCDEDETKLFYDRILPGIIKLALALPDLVPSAIPLLKRGVTKSVSFSQQQIASLLANAFLCTFPRRNAQGKRSEYRSFPDINFNRLFQSSEQNCIEKLKCICNYFRRVTQNMPTGVVTFTRRCMQDEYRIKWDKWEGDFKETKLHVTSCGTIEDQGCGMLQVDFANKYLGGGVLGHGCVQEEIRFVICPEMIISKLITEVLDKNEALLMIGCERFSTYEGYASSFEFSGNYVDPTPTDESRRRMCNVVAIDALNFYSESDQFKEELIRRELDKAYVGYYHELDTPAPAVATGNWGCGAFGGNKRLKALLQLMVCCVTCRPMVYFTFGDNGLKNEILEMHTFLLDNNITVAELWSSLVQIRHSKIASEHIYAFIYQWHRDINSMVQPIDDLLNFHYKNLKSTASTHHSCESSLERLGKYLWPSQKTQPIPSSSFYNKTDCDTSTIEEMSMNLEDECIPSTTETILSGNEEYYANELDKFHKEQATTSTSSLLSALDDDYGIRTVEKMTGDNLQPNDQTHSNGGTFLVDDSTIERQDKFVENEQNDDIVPCTPPPEKYRRKNTNHKKQRKITDMYPKKNKDEWILSKKD</sequence>
<feature type="binding site" evidence="5">
    <location>
        <position position="305"/>
    </location>
    <ligand>
        <name>substrate</name>
    </ligand>
</feature>
<accession>A0A9Q0MSE5</accession>
<gene>
    <name evidence="9" type="primary">Parg_1</name>
    <name evidence="9" type="ORF">Bhyg_09893</name>
</gene>
<evidence type="ECO:0000256" key="4">
    <source>
        <dbReference type="PIRSR" id="PIRSR607724-1"/>
    </source>
</evidence>
<feature type="compositionally biased region" description="Basic residues" evidence="6">
    <location>
        <begin position="695"/>
        <end position="706"/>
    </location>
</feature>
<dbReference type="GO" id="GO:0005737">
    <property type="term" value="C:cytoplasm"/>
    <property type="evidence" value="ECO:0007669"/>
    <property type="project" value="TreeGrafter"/>
</dbReference>
<evidence type="ECO:0000256" key="2">
    <source>
        <dbReference type="ARBA" id="ARBA00012255"/>
    </source>
</evidence>
<dbReference type="InterPro" id="IPR048362">
    <property type="entry name" value="PARG_helical"/>
</dbReference>
<dbReference type="GO" id="GO:0005634">
    <property type="term" value="C:nucleus"/>
    <property type="evidence" value="ECO:0007669"/>
    <property type="project" value="TreeGrafter"/>
</dbReference>
<evidence type="ECO:0000256" key="6">
    <source>
        <dbReference type="SAM" id="MobiDB-lite"/>
    </source>
</evidence>
<dbReference type="PANTHER" id="PTHR12837:SF15">
    <property type="entry name" value="POLY(ADP-RIBOSE) GLYCOHYDROLASE"/>
    <property type="match status" value="1"/>
</dbReference>
<organism evidence="9 10">
    <name type="scientific">Pseudolycoriella hygida</name>
    <dbReference type="NCBI Taxonomy" id="35572"/>
    <lineage>
        <taxon>Eukaryota</taxon>
        <taxon>Metazoa</taxon>
        <taxon>Ecdysozoa</taxon>
        <taxon>Arthropoda</taxon>
        <taxon>Hexapoda</taxon>
        <taxon>Insecta</taxon>
        <taxon>Pterygota</taxon>
        <taxon>Neoptera</taxon>
        <taxon>Endopterygota</taxon>
        <taxon>Diptera</taxon>
        <taxon>Nematocera</taxon>
        <taxon>Sciaroidea</taxon>
        <taxon>Sciaridae</taxon>
        <taxon>Pseudolycoriella</taxon>
    </lineage>
</organism>
<dbReference type="GO" id="GO:0005975">
    <property type="term" value="P:carbohydrate metabolic process"/>
    <property type="evidence" value="ECO:0007669"/>
    <property type="project" value="InterPro"/>
</dbReference>
<feature type="compositionally biased region" description="Basic and acidic residues" evidence="6">
    <location>
        <begin position="707"/>
        <end position="726"/>
    </location>
</feature>
<evidence type="ECO:0000256" key="5">
    <source>
        <dbReference type="PIRSR" id="PIRSR607724-2"/>
    </source>
</evidence>
<reference evidence="9" key="1">
    <citation type="submission" date="2022-07" db="EMBL/GenBank/DDBJ databases">
        <authorList>
            <person name="Trinca V."/>
            <person name="Uliana J.V.C."/>
            <person name="Torres T.T."/>
            <person name="Ward R.J."/>
            <person name="Monesi N."/>
        </authorList>
    </citation>
    <scope>NUCLEOTIDE SEQUENCE</scope>
    <source>
        <strain evidence="9">HSMRA1968</strain>
        <tissue evidence="9">Whole embryos</tissue>
    </source>
</reference>
<keyword evidence="3" id="KW-0378">Hydrolase</keyword>
<dbReference type="InterPro" id="IPR046372">
    <property type="entry name" value="PARG_cat_C"/>
</dbReference>
<dbReference type="GO" id="GO:0006282">
    <property type="term" value="P:regulation of DNA repair"/>
    <property type="evidence" value="ECO:0007669"/>
    <property type="project" value="InterPro"/>
</dbReference>
<feature type="domain" description="PARG catalytic Macro" evidence="7">
    <location>
        <begin position="279"/>
        <end position="471"/>
    </location>
</feature>
<keyword evidence="10" id="KW-1185">Reference proteome</keyword>
<dbReference type="GO" id="GO:1990966">
    <property type="term" value="P:ATP generation from poly-ADP-D-ribose"/>
    <property type="evidence" value="ECO:0007669"/>
    <property type="project" value="TreeGrafter"/>
</dbReference>
<feature type="active site" evidence="4">
    <location>
        <position position="302"/>
    </location>
</feature>
<protein>
    <recommendedName>
        <fullName evidence="2">poly(ADP-ribose) glycohydrolase</fullName>
        <ecNumber evidence="2">3.2.1.143</ecNumber>
    </recommendedName>
</protein>
<feature type="active site" evidence="4">
    <location>
        <position position="320"/>
    </location>
</feature>
<dbReference type="PANTHER" id="PTHR12837">
    <property type="entry name" value="POLY ADP-RIBOSE GLYCOHYDROLASE"/>
    <property type="match status" value="1"/>
</dbReference>
<evidence type="ECO:0000259" key="8">
    <source>
        <dbReference type="Pfam" id="PF20811"/>
    </source>
</evidence>
<dbReference type="GO" id="GO:0004649">
    <property type="term" value="F:poly(ADP-ribose) glycohydrolase activity"/>
    <property type="evidence" value="ECO:0007669"/>
    <property type="project" value="UniProtKB-EC"/>
</dbReference>
<evidence type="ECO:0000313" key="10">
    <source>
        <dbReference type="Proteomes" id="UP001151699"/>
    </source>
</evidence>
<feature type="region of interest" description="Disordered" evidence="6">
    <location>
        <begin position="679"/>
        <end position="726"/>
    </location>
</feature>
<dbReference type="Proteomes" id="UP001151699">
    <property type="component" value="Chromosome X"/>
</dbReference>
<evidence type="ECO:0000256" key="3">
    <source>
        <dbReference type="ARBA" id="ARBA00022801"/>
    </source>
</evidence>
<dbReference type="EMBL" id="WJQU01000003">
    <property type="protein sequence ID" value="KAJ6637165.1"/>
    <property type="molecule type" value="Genomic_DNA"/>
</dbReference>
<proteinExistence type="inferred from homology"/>
<dbReference type="AlphaFoldDB" id="A0A9Q0MSE5"/>
<comment type="similarity">
    <text evidence="1">Belongs to the poly(ADP-ribose) glycohydrolase family.</text>
</comment>
<evidence type="ECO:0000313" key="9">
    <source>
        <dbReference type="EMBL" id="KAJ6637165.1"/>
    </source>
</evidence>
<feature type="binding site" evidence="5">
    <location>
        <position position="319"/>
    </location>
    <ligand>
        <name>substrate</name>
    </ligand>
</feature>
<dbReference type="GO" id="GO:0009225">
    <property type="term" value="P:nucleotide-sugar metabolic process"/>
    <property type="evidence" value="ECO:0007669"/>
    <property type="project" value="TreeGrafter"/>
</dbReference>
<feature type="binding site" evidence="5">
    <location>
        <position position="360"/>
    </location>
    <ligand>
        <name>substrate</name>
    </ligand>
</feature>
<evidence type="ECO:0000259" key="7">
    <source>
        <dbReference type="Pfam" id="PF05028"/>
    </source>
</evidence>
<dbReference type="Pfam" id="PF20811">
    <property type="entry name" value="PARG_cat_N"/>
    <property type="match status" value="1"/>
</dbReference>
<name>A0A9Q0MSE5_9DIPT</name>
<dbReference type="OrthoDB" id="1937899at2759"/>
<comment type="caution">
    <text evidence="9">The sequence shown here is derived from an EMBL/GenBank/DDBJ whole genome shotgun (WGS) entry which is preliminary data.</text>
</comment>
<feature type="domain" description="PARG helical" evidence="8">
    <location>
        <begin position="142"/>
        <end position="260"/>
    </location>
</feature>
<dbReference type="Pfam" id="PF05028">
    <property type="entry name" value="PARG_cat_C"/>
    <property type="match status" value="1"/>
</dbReference>
<dbReference type="EC" id="3.2.1.143" evidence="2"/>
<feature type="active site" evidence="4">
    <location>
        <position position="321"/>
    </location>
</feature>
<dbReference type="InterPro" id="IPR007724">
    <property type="entry name" value="Poly_GlycHdrlase"/>
</dbReference>